<name>A0AAE1EQN7_PETCI</name>
<feature type="compositionally biased region" description="Pro residues" evidence="1">
    <location>
        <begin position="104"/>
        <end position="128"/>
    </location>
</feature>
<protein>
    <submittedName>
        <fullName evidence="2">Uncharacterized protein</fullName>
    </submittedName>
</protein>
<feature type="region of interest" description="Disordered" evidence="1">
    <location>
        <begin position="65"/>
        <end position="128"/>
    </location>
</feature>
<comment type="caution">
    <text evidence="2">The sequence shown here is derived from an EMBL/GenBank/DDBJ whole genome shotgun (WGS) entry which is preliminary data.</text>
</comment>
<evidence type="ECO:0000256" key="1">
    <source>
        <dbReference type="SAM" id="MobiDB-lite"/>
    </source>
</evidence>
<dbReference type="AlphaFoldDB" id="A0AAE1EQN7"/>
<keyword evidence="3" id="KW-1185">Reference proteome</keyword>
<dbReference type="EMBL" id="JAWQEG010004971">
    <property type="protein sequence ID" value="KAK3859621.1"/>
    <property type="molecule type" value="Genomic_DNA"/>
</dbReference>
<evidence type="ECO:0000313" key="2">
    <source>
        <dbReference type="EMBL" id="KAK3859621.1"/>
    </source>
</evidence>
<proteinExistence type="predicted"/>
<organism evidence="2 3">
    <name type="scientific">Petrolisthes cinctipes</name>
    <name type="common">Flat porcelain crab</name>
    <dbReference type="NCBI Taxonomy" id="88211"/>
    <lineage>
        <taxon>Eukaryota</taxon>
        <taxon>Metazoa</taxon>
        <taxon>Ecdysozoa</taxon>
        <taxon>Arthropoda</taxon>
        <taxon>Crustacea</taxon>
        <taxon>Multicrustacea</taxon>
        <taxon>Malacostraca</taxon>
        <taxon>Eumalacostraca</taxon>
        <taxon>Eucarida</taxon>
        <taxon>Decapoda</taxon>
        <taxon>Pleocyemata</taxon>
        <taxon>Anomura</taxon>
        <taxon>Galatheoidea</taxon>
        <taxon>Porcellanidae</taxon>
        <taxon>Petrolisthes</taxon>
    </lineage>
</organism>
<sequence length="187" mass="20781">MAYRCYIFYCYLLPWRSVFFLGGDSFIDSRTTSLPLDRPLPARRPPPPCPSTALSLPLDHPLPALRPTHPCPSTTPSLPLDHPIPAPRPPPPCPSTDPSLPLDHPLPAPRPPHPCPSTTPPPALRPTPPYPSTDPCYERKILPPSILRWTLSLAQLKHPSYQTNTLIPFSFTFSEPSCFLSLFSHKS</sequence>
<reference evidence="2" key="1">
    <citation type="submission" date="2023-10" db="EMBL/GenBank/DDBJ databases">
        <title>Genome assemblies of two species of porcelain crab, Petrolisthes cinctipes and Petrolisthes manimaculis (Anomura: Porcellanidae).</title>
        <authorList>
            <person name="Angst P."/>
        </authorList>
    </citation>
    <scope>NUCLEOTIDE SEQUENCE</scope>
    <source>
        <strain evidence="2">PB745_01</strain>
        <tissue evidence="2">Gill</tissue>
    </source>
</reference>
<feature type="compositionally biased region" description="Pro residues" evidence="1">
    <location>
        <begin position="82"/>
        <end position="95"/>
    </location>
</feature>
<feature type="region of interest" description="Disordered" evidence="1">
    <location>
        <begin position="33"/>
        <end position="53"/>
    </location>
</feature>
<accession>A0AAE1EQN7</accession>
<evidence type="ECO:0000313" key="3">
    <source>
        <dbReference type="Proteomes" id="UP001286313"/>
    </source>
</evidence>
<dbReference type="Proteomes" id="UP001286313">
    <property type="component" value="Unassembled WGS sequence"/>
</dbReference>
<dbReference type="PRINTS" id="PR01217">
    <property type="entry name" value="PRICHEXTENSN"/>
</dbReference>
<gene>
    <name evidence="2" type="ORF">Pcinc_034280</name>
</gene>